<dbReference type="PANTHER" id="PTHR42703">
    <property type="entry name" value="NADH DEHYDROGENASE"/>
    <property type="match status" value="1"/>
</dbReference>
<feature type="transmembrane region" description="Helical" evidence="8">
    <location>
        <begin position="327"/>
        <end position="349"/>
    </location>
</feature>
<keyword evidence="3" id="KW-1003">Cell membrane</keyword>
<comment type="subcellular location">
    <subcellularLocation>
        <location evidence="1">Cell membrane</location>
        <topology evidence="1">Multi-pass membrane protein</topology>
    </subcellularLocation>
    <subcellularLocation>
        <location evidence="7">Membrane</location>
        <topology evidence="7">Multi-pass membrane protein</topology>
    </subcellularLocation>
</comment>
<evidence type="ECO:0000313" key="10">
    <source>
        <dbReference type="EMBL" id="HGZ78383.1"/>
    </source>
</evidence>
<feature type="transmembrane region" description="Helical" evidence="8">
    <location>
        <begin position="445"/>
        <end position="464"/>
    </location>
</feature>
<comment type="caution">
    <text evidence="10">The sequence shown here is derived from an EMBL/GenBank/DDBJ whole genome shotgun (WGS) entry which is preliminary data.</text>
</comment>
<evidence type="ECO:0000256" key="5">
    <source>
        <dbReference type="ARBA" id="ARBA00022989"/>
    </source>
</evidence>
<evidence type="ECO:0000256" key="3">
    <source>
        <dbReference type="ARBA" id="ARBA00022475"/>
    </source>
</evidence>
<proteinExistence type="inferred from homology"/>
<dbReference type="AlphaFoldDB" id="A0A832I721"/>
<feature type="transmembrane region" description="Helical" evidence="8">
    <location>
        <begin position="27"/>
        <end position="46"/>
    </location>
</feature>
<dbReference type="Pfam" id="PF00361">
    <property type="entry name" value="Proton_antipo_M"/>
    <property type="match status" value="1"/>
</dbReference>
<feature type="transmembrane region" description="Helical" evidence="8">
    <location>
        <begin position="415"/>
        <end position="433"/>
    </location>
</feature>
<gene>
    <name evidence="10" type="ORF">ENW55_00165</name>
</gene>
<evidence type="ECO:0000259" key="9">
    <source>
        <dbReference type="Pfam" id="PF00361"/>
    </source>
</evidence>
<feature type="transmembrane region" description="Helical" evidence="8">
    <location>
        <begin position="244"/>
        <end position="262"/>
    </location>
</feature>
<feature type="transmembrane region" description="Helical" evidence="8">
    <location>
        <begin position="58"/>
        <end position="87"/>
    </location>
</feature>
<evidence type="ECO:0000256" key="8">
    <source>
        <dbReference type="SAM" id="Phobius"/>
    </source>
</evidence>
<keyword evidence="4 7" id="KW-0812">Transmembrane</keyword>
<evidence type="ECO:0000256" key="6">
    <source>
        <dbReference type="ARBA" id="ARBA00023136"/>
    </source>
</evidence>
<evidence type="ECO:0000256" key="1">
    <source>
        <dbReference type="ARBA" id="ARBA00004651"/>
    </source>
</evidence>
<feature type="domain" description="NADH:quinone oxidoreductase/Mrp antiporter transmembrane" evidence="9">
    <location>
        <begin position="112"/>
        <end position="372"/>
    </location>
</feature>
<feature type="transmembrane region" description="Helical" evidence="8">
    <location>
        <begin position="179"/>
        <end position="203"/>
    </location>
</feature>
<dbReference type="InterPro" id="IPR050586">
    <property type="entry name" value="CPA3_Na-H_Antiporter_D"/>
</dbReference>
<feature type="transmembrane region" description="Helical" evidence="8">
    <location>
        <begin position="93"/>
        <end position="111"/>
    </location>
</feature>
<feature type="transmembrane region" description="Helical" evidence="8">
    <location>
        <begin position="391"/>
        <end position="409"/>
    </location>
</feature>
<evidence type="ECO:0000256" key="4">
    <source>
        <dbReference type="ARBA" id="ARBA00022692"/>
    </source>
</evidence>
<sequence>MLRFYLIYNFTLFGASVLSLSKRFLKPLTVSIGFVNLVLANYLYFARITDRLTLRYSFGVALLLDSISVNFLLMNAVVWLAAVLVAVRKDLRPFYYTLLIMFLATCNLAFVSNDLFNIYVALELTALLTFLLSFVAGKTVQFWAAMKYLLLCSAAMHIYLIGVILNFGQKNSFEIAGRASSTVAVLMIVGLLMKAGVFFYSMWLPDLHSSVEPEISTLLSGVSIKTGVYAILRLSTFIKDHYSIVAVFGILTALVAVTFAVNERHYKRILAYHTLSQVGYMLVSPVYGAAYALAHGVFKGFLFLLSDDLPTYDVKELKKYGVGLPKWFFLSLASLSISGFPFTIGGAAKDLVFGTLKWQKPFMYIAAVGTVMSFAKFLLMFKPKLERVKNLPSYLLLSFYCLLPILGFGKDPVKSLIVFFVGTVAYLLVKGFLKPLPRTLETLENSFVLYVLVITLVVLVVMVGA</sequence>
<dbReference type="EMBL" id="DTKQ01000002">
    <property type="protein sequence ID" value="HGZ78383.1"/>
    <property type="molecule type" value="Genomic_DNA"/>
</dbReference>
<protein>
    <submittedName>
        <fullName evidence="10">Cation:proton antiporter</fullName>
    </submittedName>
</protein>
<evidence type="ECO:0000256" key="2">
    <source>
        <dbReference type="ARBA" id="ARBA00005346"/>
    </source>
</evidence>
<dbReference type="InterPro" id="IPR001750">
    <property type="entry name" value="ND/Mrp_TM"/>
</dbReference>
<feature type="transmembrane region" description="Helical" evidence="8">
    <location>
        <begin position="361"/>
        <end position="379"/>
    </location>
</feature>
<reference evidence="10" key="1">
    <citation type="journal article" date="2020" name="mSystems">
        <title>Genome- and Community-Level Interaction Insights into Carbon Utilization and Element Cycling Functions of Hydrothermarchaeota in Hydrothermal Sediment.</title>
        <authorList>
            <person name="Zhou Z."/>
            <person name="Liu Y."/>
            <person name="Xu W."/>
            <person name="Pan J."/>
            <person name="Luo Z.H."/>
            <person name="Li M."/>
        </authorList>
    </citation>
    <scope>NUCLEOTIDE SEQUENCE [LARGE SCALE GENOMIC DNA]</scope>
    <source>
        <strain evidence="10">SpSt-86</strain>
    </source>
</reference>
<feature type="transmembrane region" description="Helical" evidence="8">
    <location>
        <begin position="118"/>
        <end position="136"/>
    </location>
</feature>
<dbReference type="GO" id="GO:0005886">
    <property type="term" value="C:plasma membrane"/>
    <property type="evidence" value="ECO:0007669"/>
    <property type="project" value="UniProtKB-SubCell"/>
</dbReference>
<dbReference type="PANTHER" id="PTHR42703:SF1">
    <property type="entry name" value="NA(+)_H(+) ANTIPORTER SUBUNIT D1"/>
    <property type="match status" value="1"/>
</dbReference>
<organism evidence="10">
    <name type="scientific">Pseudothermotoga hypogea</name>
    <dbReference type="NCBI Taxonomy" id="57487"/>
    <lineage>
        <taxon>Bacteria</taxon>
        <taxon>Thermotogati</taxon>
        <taxon>Thermotogota</taxon>
        <taxon>Thermotogae</taxon>
        <taxon>Thermotogales</taxon>
        <taxon>Thermotogaceae</taxon>
        <taxon>Pseudothermotoga</taxon>
    </lineage>
</organism>
<evidence type="ECO:0000256" key="7">
    <source>
        <dbReference type="RuleBase" id="RU000320"/>
    </source>
</evidence>
<feature type="transmembrane region" description="Helical" evidence="8">
    <location>
        <begin position="282"/>
        <end position="306"/>
    </location>
</feature>
<keyword evidence="6 8" id="KW-0472">Membrane</keyword>
<keyword evidence="5 8" id="KW-1133">Transmembrane helix</keyword>
<name>A0A832I721_9THEM</name>
<feature type="transmembrane region" description="Helical" evidence="8">
    <location>
        <begin position="148"/>
        <end position="167"/>
    </location>
</feature>
<dbReference type="NCBIfam" id="NF005563">
    <property type="entry name" value="PRK07234.1-3"/>
    <property type="match status" value="1"/>
</dbReference>
<accession>A0A832I721</accession>
<comment type="similarity">
    <text evidence="2">Belongs to the CPA3 antiporters (TC 2.A.63) subunit D family.</text>
</comment>